<dbReference type="AlphaFoldDB" id="A0AAD1SY10"/>
<sequence>MAAGPEPPKELMDAPDAIQEALQPDLPMLSGDLKAPATRGDIVNLLSNFRSYFRADLAVLQEEVMAFTNWVKMVEEDVSLLAQRQTGTVEEMQVIQAFH</sequence>
<dbReference type="EMBL" id="OW240919">
    <property type="protein sequence ID" value="CAH2312571.1"/>
    <property type="molecule type" value="Genomic_DNA"/>
</dbReference>
<dbReference type="Proteomes" id="UP001295444">
    <property type="component" value="Chromosome 08"/>
</dbReference>
<evidence type="ECO:0000313" key="2">
    <source>
        <dbReference type="Proteomes" id="UP001295444"/>
    </source>
</evidence>
<protein>
    <submittedName>
        <fullName evidence="1">Uncharacterized protein</fullName>
    </submittedName>
</protein>
<organism evidence="1 2">
    <name type="scientific">Pelobates cultripes</name>
    <name type="common">Western spadefoot toad</name>
    <dbReference type="NCBI Taxonomy" id="61616"/>
    <lineage>
        <taxon>Eukaryota</taxon>
        <taxon>Metazoa</taxon>
        <taxon>Chordata</taxon>
        <taxon>Craniata</taxon>
        <taxon>Vertebrata</taxon>
        <taxon>Euteleostomi</taxon>
        <taxon>Amphibia</taxon>
        <taxon>Batrachia</taxon>
        <taxon>Anura</taxon>
        <taxon>Pelobatoidea</taxon>
        <taxon>Pelobatidae</taxon>
        <taxon>Pelobates</taxon>
    </lineage>
</organism>
<proteinExistence type="predicted"/>
<accession>A0AAD1SY10</accession>
<gene>
    <name evidence="1" type="ORF">PECUL_23A059486</name>
</gene>
<evidence type="ECO:0000313" key="1">
    <source>
        <dbReference type="EMBL" id="CAH2312571.1"/>
    </source>
</evidence>
<reference evidence="1" key="1">
    <citation type="submission" date="2022-03" db="EMBL/GenBank/DDBJ databases">
        <authorList>
            <person name="Alioto T."/>
            <person name="Alioto T."/>
            <person name="Gomez Garrido J."/>
        </authorList>
    </citation>
    <scope>NUCLEOTIDE SEQUENCE</scope>
</reference>
<keyword evidence="2" id="KW-1185">Reference proteome</keyword>
<name>A0AAD1SY10_PELCU</name>